<keyword evidence="2" id="KW-1185">Reference proteome</keyword>
<evidence type="ECO:0000313" key="2">
    <source>
        <dbReference type="Proteomes" id="UP001372338"/>
    </source>
</evidence>
<dbReference type="EMBL" id="JAYWIO010000004">
    <property type="protein sequence ID" value="KAK7268555.1"/>
    <property type="molecule type" value="Genomic_DNA"/>
</dbReference>
<proteinExistence type="predicted"/>
<protein>
    <submittedName>
        <fullName evidence="1">Uncharacterized protein</fullName>
    </submittedName>
</protein>
<sequence>MFLLSRILTGEIATSFFSPAKSQLRSSHRRSRFSILLTRISIAPSLSLASRSITLSPKSQIAKHLLRVITSLLRVSSPRLKRVEDNYTWPLTSILLYNSRISIVYGTRLKT</sequence>
<comment type="caution">
    <text evidence="1">The sequence shown here is derived from an EMBL/GenBank/DDBJ whole genome shotgun (WGS) entry which is preliminary data.</text>
</comment>
<dbReference type="AlphaFoldDB" id="A0AAN9I9C2"/>
<gene>
    <name evidence="1" type="ORF">RIF29_21256</name>
</gene>
<evidence type="ECO:0000313" key="1">
    <source>
        <dbReference type="EMBL" id="KAK7268555.1"/>
    </source>
</evidence>
<accession>A0AAN9I9C2</accession>
<name>A0AAN9I9C2_CROPI</name>
<reference evidence="1 2" key="1">
    <citation type="submission" date="2024-01" db="EMBL/GenBank/DDBJ databases">
        <title>The genomes of 5 underutilized Papilionoideae crops provide insights into root nodulation and disease resistanc.</title>
        <authorList>
            <person name="Yuan L."/>
        </authorList>
    </citation>
    <scope>NUCLEOTIDE SEQUENCE [LARGE SCALE GENOMIC DNA]</scope>
    <source>
        <strain evidence="1">ZHUSHIDOU_FW_LH</strain>
        <tissue evidence="1">Leaf</tissue>
    </source>
</reference>
<organism evidence="1 2">
    <name type="scientific">Crotalaria pallida</name>
    <name type="common">Smooth rattlebox</name>
    <name type="synonym">Crotalaria striata</name>
    <dbReference type="NCBI Taxonomy" id="3830"/>
    <lineage>
        <taxon>Eukaryota</taxon>
        <taxon>Viridiplantae</taxon>
        <taxon>Streptophyta</taxon>
        <taxon>Embryophyta</taxon>
        <taxon>Tracheophyta</taxon>
        <taxon>Spermatophyta</taxon>
        <taxon>Magnoliopsida</taxon>
        <taxon>eudicotyledons</taxon>
        <taxon>Gunneridae</taxon>
        <taxon>Pentapetalae</taxon>
        <taxon>rosids</taxon>
        <taxon>fabids</taxon>
        <taxon>Fabales</taxon>
        <taxon>Fabaceae</taxon>
        <taxon>Papilionoideae</taxon>
        <taxon>50 kb inversion clade</taxon>
        <taxon>genistoids sensu lato</taxon>
        <taxon>core genistoids</taxon>
        <taxon>Crotalarieae</taxon>
        <taxon>Crotalaria</taxon>
    </lineage>
</organism>
<dbReference type="Proteomes" id="UP001372338">
    <property type="component" value="Unassembled WGS sequence"/>
</dbReference>